<evidence type="ECO:0000313" key="2">
    <source>
        <dbReference type="Proteomes" id="UP001310022"/>
    </source>
</evidence>
<sequence length="128" mass="14542">MLSFFRTYRSIRLFGLTTAIILLNFSIDADDAMLCPEIKNSDYYALYERESFVELFACWVFGEETSKHFPDNPFATVYGKVVKSLKVTEPFDLSPKIGEPILSQQTDFLATLYSDPDPGKLSPPPQQV</sequence>
<organism evidence="1 2">
    <name type="scientific">Persicobacter diffluens</name>
    <dbReference type="NCBI Taxonomy" id="981"/>
    <lineage>
        <taxon>Bacteria</taxon>
        <taxon>Pseudomonadati</taxon>
        <taxon>Bacteroidota</taxon>
        <taxon>Cytophagia</taxon>
        <taxon>Cytophagales</taxon>
        <taxon>Persicobacteraceae</taxon>
        <taxon>Persicobacter</taxon>
    </lineage>
</organism>
<evidence type="ECO:0000313" key="1">
    <source>
        <dbReference type="EMBL" id="GJM60378.1"/>
    </source>
</evidence>
<dbReference type="RefSeq" id="WP_338236146.1">
    <property type="nucleotide sequence ID" value="NZ_BQKE01000001.1"/>
</dbReference>
<reference evidence="1 2" key="1">
    <citation type="submission" date="2021-12" db="EMBL/GenBank/DDBJ databases">
        <title>Genome sequencing of bacteria with rrn-lacking chromosome and rrn-plasmid.</title>
        <authorList>
            <person name="Anda M."/>
            <person name="Iwasaki W."/>
        </authorList>
    </citation>
    <scope>NUCLEOTIDE SEQUENCE [LARGE SCALE GENOMIC DNA]</scope>
    <source>
        <strain evidence="1 2">NBRC 15940</strain>
    </source>
</reference>
<dbReference type="EMBL" id="BQKE01000001">
    <property type="protein sequence ID" value="GJM60378.1"/>
    <property type="molecule type" value="Genomic_DNA"/>
</dbReference>
<dbReference type="Proteomes" id="UP001310022">
    <property type="component" value="Unassembled WGS sequence"/>
</dbReference>
<accession>A0AAN4VWV2</accession>
<protein>
    <submittedName>
        <fullName evidence="1">Uncharacterized protein</fullName>
    </submittedName>
</protein>
<name>A0AAN4VWV2_9BACT</name>
<dbReference type="AlphaFoldDB" id="A0AAN4VWV2"/>
<keyword evidence="2" id="KW-1185">Reference proteome</keyword>
<proteinExistence type="predicted"/>
<gene>
    <name evidence="1" type="ORF">PEDI_09300</name>
</gene>
<comment type="caution">
    <text evidence="1">The sequence shown here is derived from an EMBL/GenBank/DDBJ whole genome shotgun (WGS) entry which is preliminary data.</text>
</comment>